<feature type="non-terminal residue" evidence="1">
    <location>
        <position position="154"/>
    </location>
</feature>
<protein>
    <submittedName>
        <fullName evidence="1">Uncharacterized protein</fullName>
    </submittedName>
</protein>
<gene>
    <name evidence="1" type="ORF">THRCLA_23478</name>
</gene>
<keyword evidence="2" id="KW-1185">Reference proteome</keyword>
<dbReference type="AlphaFoldDB" id="A0A1V9Y434"/>
<accession>A0A1V9Y434</accession>
<dbReference type="EMBL" id="JNBS01005251">
    <property type="protein sequence ID" value="OQR80476.1"/>
    <property type="molecule type" value="Genomic_DNA"/>
</dbReference>
<dbReference type="Proteomes" id="UP000243217">
    <property type="component" value="Unassembled WGS sequence"/>
</dbReference>
<dbReference type="STRING" id="74557.A0A1V9Y434"/>
<dbReference type="OrthoDB" id="79670at2759"/>
<sequence length="154" mass="14852">YPVDAIPYAVAVTEANANKPENAKGEYPVYVTVIGTPVMDGRVRQPYSRNTILMYEGGLPYYYMPHIYAGGCGGFGYFGVVGGCGVTGTDYGPGGGCGIFAGDSGGGCGIGGCGVRVVAVVMEAVAMVGDGGGGGDCGGCGGGCGGGGGCGCGG</sequence>
<evidence type="ECO:0000313" key="1">
    <source>
        <dbReference type="EMBL" id="OQR80476.1"/>
    </source>
</evidence>
<feature type="non-terminal residue" evidence="1">
    <location>
        <position position="1"/>
    </location>
</feature>
<reference evidence="1 2" key="1">
    <citation type="journal article" date="2014" name="Genome Biol. Evol.">
        <title>The secreted proteins of Achlya hypogyna and Thraustotheca clavata identify the ancestral oomycete secretome and reveal gene acquisitions by horizontal gene transfer.</title>
        <authorList>
            <person name="Misner I."/>
            <person name="Blouin N."/>
            <person name="Leonard G."/>
            <person name="Richards T.A."/>
            <person name="Lane C.E."/>
        </authorList>
    </citation>
    <scope>NUCLEOTIDE SEQUENCE [LARGE SCALE GENOMIC DNA]</scope>
    <source>
        <strain evidence="1 2">ATCC 34112</strain>
    </source>
</reference>
<evidence type="ECO:0000313" key="2">
    <source>
        <dbReference type="Proteomes" id="UP000243217"/>
    </source>
</evidence>
<name>A0A1V9Y434_9STRA</name>
<proteinExistence type="predicted"/>
<comment type="caution">
    <text evidence="1">The sequence shown here is derived from an EMBL/GenBank/DDBJ whole genome shotgun (WGS) entry which is preliminary data.</text>
</comment>
<organism evidence="1 2">
    <name type="scientific">Thraustotheca clavata</name>
    <dbReference type="NCBI Taxonomy" id="74557"/>
    <lineage>
        <taxon>Eukaryota</taxon>
        <taxon>Sar</taxon>
        <taxon>Stramenopiles</taxon>
        <taxon>Oomycota</taxon>
        <taxon>Saprolegniomycetes</taxon>
        <taxon>Saprolegniales</taxon>
        <taxon>Achlyaceae</taxon>
        <taxon>Thraustotheca</taxon>
    </lineage>
</organism>